<name>A0A1B1YCF1_THEST</name>
<reference evidence="10 11" key="1">
    <citation type="submission" date="2016-02" db="EMBL/GenBank/DDBJ databases">
        <title>Comparison of Clostridium stercorarium subspecies using comparative genomics and transcriptomics.</title>
        <authorList>
            <person name="Schellenberg J."/>
            <person name="Thallinger G."/>
            <person name="Levin D.B."/>
            <person name="Zhang X."/>
            <person name="Alvare G."/>
            <person name="Fristensky B."/>
            <person name="Sparling R."/>
        </authorList>
    </citation>
    <scope>NUCLEOTIDE SEQUENCE [LARGE SCALE GENOMIC DNA]</scope>
    <source>
        <strain evidence="10 11">DSM 2910</strain>
    </source>
</reference>
<dbReference type="Proteomes" id="UP000092971">
    <property type="component" value="Chromosome"/>
</dbReference>
<feature type="transmembrane region" description="Helical" evidence="8">
    <location>
        <begin position="290"/>
        <end position="314"/>
    </location>
</feature>
<dbReference type="Gene3D" id="1.20.1250.20">
    <property type="entry name" value="MFS general substrate transporter like domains"/>
    <property type="match status" value="2"/>
</dbReference>
<evidence type="ECO:0000256" key="4">
    <source>
        <dbReference type="ARBA" id="ARBA00022519"/>
    </source>
</evidence>
<evidence type="ECO:0000256" key="2">
    <source>
        <dbReference type="ARBA" id="ARBA00022448"/>
    </source>
</evidence>
<evidence type="ECO:0000259" key="9">
    <source>
        <dbReference type="PROSITE" id="PS50850"/>
    </source>
</evidence>
<sequence length="388" mass="43412">MDASKFPTRFFLLYILYYSGQAVYSVYFNLYLSGIGFSNTMIGLLVSLSTLLLLIAQPFWGLMSDRAKYKNTVLTMLFLFSGLSALMYYFSTGYLYVIIISLFFTAFYSAVSPLQDNLTLEYLENKKWDFGKIRMGGTLGYSVAAVLSGIMLKGRYSNIFWIVSLFLLLCFALMFTIPSVPGGRRKNERVPVGCILKNKTLMCLIGFNLSYSLGLSFFYTYYPIYFESINGNSSYTGILIFTCAIAEIPFMMIIDKILKKFGMIKLLISAAAVSGIRWLLMYFLTNPVLIILANLMHGFSFTCFTYSILTYINVNTPKSLKATAQTLNSMVSAFFSKVVFGILGGVASDIFGINKIMLVSSVITFIATFIFGSLLIKLGEKNEAVTLS</sequence>
<accession>A0A1B1YCF1</accession>
<feature type="transmembrane region" description="Helical" evidence="8">
    <location>
        <begin position="96"/>
        <end position="114"/>
    </location>
</feature>
<protein>
    <submittedName>
        <fullName evidence="10">MFS transporter</fullName>
    </submittedName>
</protein>
<dbReference type="PANTHER" id="PTHR23522:SF10">
    <property type="entry name" value="3-PHENYLPROPIONIC ACID TRANSPORTER-RELATED"/>
    <property type="match status" value="1"/>
</dbReference>
<dbReference type="InterPro" id="IPR036259">
    <property type="entry name" value="MFS_trans_sf"/>
</dbReference>
<dbReference type="OrthoDB" id="65739at2"/>
<evidence type="ECO:0000256" key="5">
    <source>
        <dbReference type="ARBA" id="ARBA00022692"/>
    </source>
</evidence>
<keyword evidence="2" id="KW-0813">Transport</keyword>
<dbReference type="SUPFAM" id="SSF103473">
    <property type="entry name" value="MFS general substrate transporter"/>
    <property type="match status" value="1"/>
</dbReference>
<dbReference type="PROSITE" id="PS50850">
    <property type="entry name" value="MFS"/>
    <property type="match status" value="1"/>
</dbReference>
<keyword evidence="7 8" id="KW-0472">Membrane</keyword>
<dbReference type="AlphaFoldDB" id="A0A1B1YCF1"/>
<feature type="transmembrane region" description="Helical" evidence="8">
    <location>
        <begin position="201"/>
        <end position="222"/>
    </location>
</feature>
<feature type="transmembrane region" description="Helical" evidence="8">
    <location>
        <begin position="326"/>
        <end position="344"/>
    </location>
</feature>
<feature type="transmembrane region" description="Helical" evidence="8">
    <location>
        <begin position="158"/>
        <end position="180"/>
    </location>
</feature>
<feature type="transmembrane region" description="Helical" evidence="8">
    <location>
        <begin position="356"/>
        <end position="376"/>
    </location>
</feature>
<feature type="transmembrane region" description="Helical" evidence="8">
    <location>
        <begin position="12"/>
        <end position="30"/>
    </location>
</feature>
<feature type="transmembrane region" description="Helical" evidence="8">
    <location>
        <begin position="234"/>
        <end position="254"/>
    </location>
</feature>
<feature type="transmembrane region" description="Helical" evidence="8">
    <location>
        <begin position="72"/>
        <end position="90"/>
    </location>
</feature>
<keyword evidence="3" id="KW-1003">Cell membrane</keyword>
<organism evidence="10 11">
    <name type="scientific">Thermoclostridium stercorarium subsp. thermolacticum DSM 2910</name>
    <dbReference type="NCBI Taxonomy" id="1121336"/>
    <lineage>
        <taxon>Bacteria</taxon>
        <taxon>Bacillati</taxon>
        <taxon>Bacillota</taxon>
        <taxon>Clostridia</taxon>
        <taxon>Eubacteriales</taxon>
        <taxon>Oscillospiraceae</taxon>
        <taxon>Thermoclostridium</taxon>
    </lineage>
</organism>
<dbReference type="PANTHER" id="PTHR23522">
    <property type="entry name" value="BLL5896 PROTEIN"/>
    <property type="match status" value="1"/>
</dbReference>
<dbReference type="RefSeq" id="WP_015358732.1">
    <property type="nucleotide sequence ID" value="NZ_CP014672.1"/>
</dbReference>
<dbReference type="InterPro" id="IPR024989">
    <property type="entry name" value="MFS_assoc_dom"/>
</dbReference>
<dbReference type="Pfam" id="PF12832">
    <property type="entry name" value="MFS_1_like"/>
    <property type="match status" value="1"/>
</dbReference>
<comment type="subcellular location">
    <subcellularLocation>
        <location evidence="1">Cell inner membrane</location>
        <topology evidence="1">Multi-pass membrane protein</topology>
    </subcellularLocation>
</comment>
<dbReference type="GO" id="GO:0005886">
    <property type="term" value="C:plasma membrane"/>
    <property type="evidence" value="ECO:0007669"/>
    <property type="project" value="UniProtKB-SubCell"/>
</dbReference>
<evidence type="ECO:0000256" key="3">
    <source>
        <dbReference type="ARBA" id="ARBA00022475"/>
    </source>
</evidence>
<keyword evidence="4" id="KW-0997">Cell inner membrane</keyword>
<proteinExistence type="predicted"/>
<evidence type="ECO:0000256" key="8">
    <source>
        <dbReference type="SAM" id="Phobius"/>
    </source>
</evidence>
<feature type="transmembrane region" description="Helical" evidence="8">
    <location>
        <begin position="135"/>
        <end position="152"/>
    </location>
</feature>
<gene>
    <name evidence="10" type="ORF">CSTERTH_04945</name>
</gene>
<keyword evidence="5 8" id="KW-0812">Transmembrane</keyword>
<evidence type="ECO:0000256" key="1">
    <source>
        <dbReference type="ARBA" id="ARBA00004429"/>
    </source>
</evidence>
<keyword evidence="6 8" id="KW-1133">Transmembrane helix</keyword>
<feature type="domain" description="Major facilitator superfamily (MFS) profile" evidence="9">
    <location>
        <begin position="1"/>
        <end position="379"/>
    </location>
</feature>
<dbReference type="GO" id="GO:0022857">
    <property type="term" value="F:transmembrane transporter activity"/>
    <property type="evidence" value="ECO:0007669"/>
    <property type="project" value="InterPro"/>
</dbReference>
<dbReference type="EMBL" id="CP014672">
    <property type="protein sequence ID" value="ANW98434.1"/>
    <property type="molecule type" value="Genomic_DNA"/>
</dbReference>
<feature type="transmembrane region" description="Helical" evidence="8">
    <location>
        <begin position="266"/>
        <end position="284"/>
    </location>
</feature>
<evidence type="ECO:0000313" key="10">
    <source>
        <dbReference type="EMBL" id="ANW98434.1"/>
    </source>
</evidence>
<dbReference type="InterPro" id="IPR020846">
    <property type="entry name" value="MFS_dom"/>
</dbReference>
<evidence type="ECO:0000256" key="7">
    <source>
        <dbReference type="ARBA" id="ARBA00023136"/>
    </source>
</evidence>
<evidence type="ECO:0000256" key="6">
    <source>
        <dbReference type="ARBA" id="ARBA00022989"/>
    </source>
</evidence>
<feature type="transmembrane region" description="Helical" evidence="8">
    <location>
        <begin position="42"/>
        <end position="60"/>
    </location>
</feature>
<evidence type="ECO:0000313" key="11">
    <source>
        <dbReference type="Proteomes" id="UP000092971"/>
    </source>
</evidence>